<dbReference type="GO" id="GO:0051607">
    <property type="term" value="P:defense response to virus"/>
    <property type="evidence" value="ECO:0007669"/>
    <property type="project" value="UniProtKB-KW"/>
</dbReference>
<dbReference type="InterPro" id="IPR054767">
    <property type="entry name" value="Cas10-Cmr2_palm2"/>
</dbReference>
<dbReference type="AlphaFoldDB" id="Q47PK5"/>
<gene>
    <name evidence="5" type="ordered locus">Tfu_1578</name>
</gene>
<accession>Q47PK5</accession>
<dbReference type="Gene3D" id="3.30.70.2220">
    <property type="entry name" value="CRISPR-Cas system, Cmr2 subunit, D1 domain, cysteine cluster"/>
    <property type="match status" value="1"/>
</dbReference>
<name>Q47PK5_THEFY</name>
<evidence type="ECO:0000256" key="2">
    <source>
        <dbReference type="ARBA" id="ARBA00023118"/>
    </source>
</evidence>
<dbReference type="InterPro" id="IPR000160">
    <property type="entry name" value="GGDEF_dom"/>
</dbReference>
<proteinExistence type="predicted"/>
<dbReference type="EMBL" id="CP000088">
    <property type="protein sequence ID" value="AAZ55614.1"/>
    <property type="molecule type" value="Genomic_DNA"/>
</dbReference>
<dbReference type="STRING" id="269800.Tfu_1578"/>
<feature type="region of interest" description="Disordered" evidence="3">
    <location>
        <begin position="154"/>
        <end position="175"/>
    </location>
</feature>
<dbReference type="NCBIfam" id="TIGR02577">
    <property type="entry name" value="cas_TM1794_Cmr2"/>
    <property type="match status" value="1"/>
</dbReference>
<dbReference type="InterPro" id="IPR013407">
    <property type="entry name" value="CRISPR-assoc_prot_Cmr2"/>
</dbReference>
<evidence type="ECO:0000313" key="5">
    <source>
        <dbReference type="EMBL" id="AAZ55614.1"/>
    </source>
</evidence>
<dbReference type="InterPro" id="IPR043128">
    <property type="entry name" value="Rev_trsase/Diguanyl_cyclase"/>
</dbReference>
<sequence length="594" mass="65667">MDGQDLVVIALSGVQRFIEESRSTSDLRAGSRIIAELTEQAVSVCQESAAELVFPAPSKKRKDVGMPNRVVALAPAGQGTTLAQRATARVNEKWKEWLQKTLGRIEETPGMPAVTWAVAPPRPGGYPEQWKEAQRRLAARKQVRNFTALEARNGPCQLSPHWPATTKPPKGLPSFERDTLSAANWLKRKLGRPNDKESVSPYGIPSTYGIASAPFRIEVLKNINDPDVTEQVDYLHQVVQDEDTGIHIPNWPLPGMPKPQGELAQWLWRHGGQWVYTDSWSAESLAREFRKPTSGEAFDNFSRTVEIGRIAAADLQKIMRDKFQVAPPSSYLAILVQDLDGMGSYLSEEKNLSHKRHTEISDQLRRVAERQTELLHDSALLGVAVYAGGDDLLAFLPAATALAGARACRQAVTEVSPELPTASSALLFFHRKYPLRLALAASREALAAAKNVPGKNALAVSYLRRSGTQETYVQKWALPDHNDPEALVCDRLSLFTRSETGARLSPGLLRDLERDSHALCTLSLDLFTAELQRLVHRHTLAPTSEQQKAFALKAAEQLRLLGRPTSALEDSEKISEQSLIAAARVAVFLRQECR</sequence>
<keyword evidence="1" id="KW-0547">Nucleotide-binding</keyword>
<protein>
    <submittedName>
        <fullName evidence="5">CRISPR-associated protein, Cmr2 family</fullName>
    </submittedName>
</protein>
<dbReference type="eggNOG" id="COG1353">
    <property type="taxonomic scope" value="Bacteria"/>
</dbReference>
<feature type="domain" description="GGDEF" evidence="4">
    <location>
        <begin position="330"/>
        <end position="463"/>
    </location>
</feature>
<keyword evidence="2" id="KW-0051">Antiviral defense</keyword>
<reference evidence="5" key="1">
    <citation type="submission" date="2005-07" db="EMBL/GenBank/DDBJ databases">
        <title>Complete sequence of Thermobifida fusca YX.</title>
        <authorList>
            <consortium name="US DOE Joint Genome Institute"/>
            <person name="Copeland A."/>
            <person name="Lucas S."/>
            <person name="Lapidus A."/>
            <person name="Barry K."/>
            <person name="Detter J.C."/>
            <person name="Glavina T."/>
            <person name="Hammon N."/>
            <person name="Israni S."/>
            <person name="Pitluck S."/>
            <person name="Di Bartolo G."/>
            <person name="Chain P."/>
            <person name="Schmutz J."/>
            <person name="Larimer F."/>
            <person name="Land M."/>
            <person name="Lykidis A."/>
            <person name="Richardson P."/>
        </authorList>
    </citation>
    <scope>NUCLEOTIDE SEQUENCE</scope>
    <source>
        <strain evidence="5">YX</strain>
    </source>
</reference>
<dbReference type="Gene3D" id="3.30.70.270">
    <property type="match status" value="1"/>
</dbReference>
<dbReference type="Pfam" id="PF12469">
    <property type="entry name" value="Cmr2_N"/>
    <property type="match status" value="1"/>
</dbReference>
<dbReference type="InterPro" id="IPR038242">
    <property type="entry name" value="Cmr2_N"/>
</dbReference>
<evidence type="ECO:0000259" key="4">
    <source>
        <dbReference type="PROSITE" id="PS50887"/>
    </source>
</evidence>
<dbReference type="KEGG" id="tfu:Tfu_1578"/>
<dbReference type="GO" id="GO:0000166">
    <property type="term" value="F:nucleotide binding"/>
    <property type="evidence" value="ECO:0007669"/>
    <property type="project" value="UniProtKB-KW"/>
</dbReference>
<dbReference type="Pfam" id="PF22335">
    <property type="entry name" value="Cas10-Cmr2_palm2"/>
    <property type="match status" value="1"/>
</dbReference>
<organism evidence="5">
    <name type="scientific">Thermobifida fusca (strain YX)</name>
    <dbReference type="NCBI Taxonomy" id="269800"/>
    <lineage>
        <taxon>Bacteria</taxon>
        <taxon>Bacillati</taxon>
        <taxon>Actinomycetota</taxon>
        <taxon>Actinomycetes</taxon>
        <taxon>Streptosporangiales</taxon>
        <taxon>Nocardiopsidaceae</taxon>
        <taxon>Thermobifida</taxon>
    </lineage>
</organism>
<dbReference type="PROSITE" id="PS50887">
    <property type="entry name" value="GGDEF"/>
    <property type="match status" value="1"/>
</dbReference>
<evidence type="ECO:0000256" key="3">
    <source>
        <dbReference type="SAM" id="MobiDB-lite"/>
    </source>
</evidence>
<dbReference type="HOGENOM" id="CLU_012640_1_0_11"/>
<dbReference type="InterPro" id="IPR024615">
    <property type="entry name" value="CRISPR-assoc_Cmr2_N"/>
</dbReference>
<evidence type="ECO:0000256" key="1">
    <source>
        <dbReference type="ARBA" id="ARBA00022741"/>
    </source>
</evidence>